<evidence type="ECO:0000256" key="8">
    <source>
        <dbReference type="ARBA" id="ARBA00022643"/>
    </source>
</evidence>
<name>A0AAD8KKI3_TARER</name>
<reference evidence="19" key="1">
    <citation type="journal article" date="2023" name="bioRxiv">
        <title>Improved chromosome-level genome assembly for marigold (Tagetes erecta).</title>
        <authorList>
            <person name="Jiang F."/>
            <person name="Yuan L."/>
            <person name="Wang S."/>
            <person name="Wang H."/>
            <person name="Xu D."/>
            <person name="Wang A."/>
            <person name="Fan W."/>
        </authorList>
    </citation>
    <scope>NUCLEOTIDE SEQUENCE</scope>
    <source>
        <strain evidence="19">WSJ</strain>
        <tissue evidence="19">Leaf</tissue>
    </source>
</reference>
<dbReference type="EMBL" id="JAUHHV010000005">
    <property type="protein sequence ID" value="KAK1424685.1"/>
    <property type="molecule type" value="Genomic_DNA"/>
</dbReference>
<evidence type="ECO:0000256" key="17">
    <source>
        <dbReference type="ARBA" id="ARBA00039085"/>
    </source>
</evidence>
<evidence type="ECO:0000256" key="16">
    <source>
        <dbReference type="ARBA" id="ARBA00037928"/>
    </source>
</evidence>
<dbReference type="AlphaFoldDB" id="A0AAD8KKI3"/>
<evidence type="ECO:0000256" key="9">
    <source>
        <dbReference type="ARBA" id="ARBA00022723"/>
    </source>
</evidence>
<dbReference type="SUPFAM" id="SSF56235">
    <property type="entry name" value="N-terminal nucleophile aminohydrolases (Ntn hydrolases)"/>
    <property type="match status" value="1"/>
</dbReference>
<evidence type="ECO:0000256" key="1">
    <source>
        <dbReference type="ARBA" id="ARBA00001917"/>
    </source>
</evidence>
<dbReference type="GO" id="GO:0019676">
    <property type="term" value="P:ammonia assimilation cycle"/>
    <property type="evidence" value="ECO:0007669"/>
    <property type="project" value="TreeGrafter"/>
</dbReference>
<evidence type="ECO:0000259" key="18">
    <source>
        <dbReference type="Pfam" id="PF00310"/>
    </source>
</evidence>
<dbReference type="GO" id="GO:0016040">
    <property type="term" value="F:glutamate synthase (NADH) activity"/>
    <property type="evidence" value="ECO:0007669"/>
    <property type="project" value="TreeGrafter"/>
</dbReference>
<evidence type="ECO:0000256" key="12">
    <source>
        <dbReference type="ARBA" id="ARBA00023004"/>
    </source>
</evidence>
<evidence type="ECO:0000313" key="19">
    <source>
        <dbReference type="EMBL" id="KAK1424685.1"/>
    </source>
</evidence>
<keyword evidence="14" id="KW-0314">Glutamate biosynthesis</keyword>
<dbReference type="InterPro" id="IPR050711">
    <property type="entry name" value="ET-N_metabolism_enzyme"/>
</dbReference>
<evidence type="ECO:0000256" key="14">
    <source>
        <dbReference type="ARBA" id="ARBA00023164"/>
    </source>
</evidence>
<dbReference type="Gene3D" id="3.60.20.10">
    <property type="entry name" value="Glutamine Phosphoribosylpyrophosphate, subunit 1, domain 1"/>
    <property type="match status" value="2"/>
</dbReference>
<keyword evidence="10" id="KW-0315">Glutamine amidotransferase</keyword>
<evidence type="ECO:0000256" key="10">
    <source>
        <dbReference type="ARBA" id="ARBA00022962"/>
    </source>
</evidence>
<dbReference type="GO" id="GO:0046872">
    <property type="term" value="F:metal ion binding"/>
    <property type="evidence" value="ECO:0007669"/>
    <property type="project" value="UniProtKB-KW"/>
</dbReference>
<evidence type="ECO:0000256" key="13">
    <source>
        <dbReference type="ARBA" id="ARBA00023014"/>
    </source>
</evidence>
<comment type="pathway">
    <text evidence="3">Energy metabolism; nitrogen metabolism.</text>
</comment>
<gene>
    <name evidence="19" type="ORF">QVD17_20020</name>
</gene>
<dbReference type="GO" id="GO:0006537">
    <property type="term" value="P:glutamate biosynthetic process"/>
    <property type="evidence" value="ECO:0007669"/>
    <property type="project" value="UniProtKB-KW"/>
</dbReference>
<evidence type="ECO:0000256" key="7">
    <source>
        <dbReference type="ARBA" id="ARBA00022630"/>
    </source>
</evidence>
<keyword evidence="13" id="KW-0411">Iron-sulfur</keyword>
<dbReference type="PANTHER" id="PTHR11938">
    <property type="entry name" value="FAD NADPH DEHYDROGENASE/OXIDOREDUCTASE"/>
    <property type="match status" value="1"/>
</dbReference>
<evidence type="ECO:0000256" key="5">
    <source>
        <dbReference type="ARBA" id="ARBA00009716"/>
    </source>
</evidence>
<evidence type="ECO:0000256" key="11">
    <source>
        <dbReference type="ARBA" id="ARBA00023002"/>
    </source>
</evidence>
<dbReference type="PANTHER" id="PTHR11938:SF133">
    <property type="entry name" value="GLUTAMATE SYNTHASE (NADH)"/>
    <property type="match status" value="1"/>
</dbReference>
<accession>A0AAD8KKI3</accession>
<keyword evidence="11" id="KW-0560">Oxidoreductase</keyword>
<comment type="cofactor">
    <cofactor evidence="1">
        <name>FMN</name>
        <dbReference type="ChEBI" id="CHEBI:58210"/>
    </cofactor>
</comment>
<evidence type="ECO:0000256" key="15">
    <source>
        <dbReference type="ARBA" id="ARBA00023291"/>
    </source>
</evidence>
<dbReference type="GO" id="GO:0051538">
    <property type="term" value="F:3 iron, 4 sulfur cluster binding"/>
    <property type="evidence" value="ECO:0007669"/>
    <property type="project" value="UniProtKB-KW"/>
</dbReference>
<keyword evidence="8" id="KW-0288">FMN</keyword>
<evidence type="ECO:0000256" key="6">
    <source>
        <dbReference type="ARBA" id="ARBA00022605"/>
    </source>
</evidence>
<dbReference type="InterPro" id="IPR029055">
    <property type="entry name" value="Ntn_hydrolases_N"/>
</dbReference>
<keyword evidence="12" id="KW-0408">Iron</keyword>
<dbReference type="Pfam" id="PF00310">
    <property type="entry name" value="GATase_2"/>
    <property type="match status" value="1"/>
</dbReference>
<protein>
    <recommendedName>
        <fullName evidence="17">glutamate synthase (ferredoxin)</fullName>
        <ecNumber evidence="17">1.4.7.1</ecNumber>
    </recommendedName>
</protein>
<comment type="caution">
    <text evidence="19">The sequence shown here is derived from an EMBL/GenBank/DDBJ whole genome shotgun (WGS) entry which is preliminary data.</text>
</comment>
<feature type="domain" description="Glutamine amidotransferase type-2" evidence="18">
    <location>
        <begin position="181"/>
        <end position="230"/>
    </location>
</feature>
<dbReference type="InterPro" id="IPR017932">
    <property type="entry name" value="GATase_2_dom"/>
</dbReference>
<keyword evidence="6" id="KW-0028">Amino-acid biosynthesis</keyword>
<evidence type="ECO:0000313" key="20">
    <source>
        <dbReference type="Proteomes" id="UP001229421"/>
    </source>
</evidence>
<comment type="pathway">
    <text evidence="4">Nitrogen metabolism.</text>
</comment>
<comment type="similarity">
    <text evidence="5">Belongs to the glutamate synthase family.</text>
</comment>
<sequence length="275" mass="31714">MRKMTVDEVLIYIEKARGHHLLNFSPPISNHPSFSFIAFSPFVDFAQPHTVAPPSGLSSTLNRITVVPVYRRMLLKSLVNKHHRLEGFRRLRIFARVDWRNISIAFSALNHVSKSIGDWERPKGLEAAPHALIGYSVHYVFETLRTLHGFASSWSFQFWSVDQTNWSIIMQILVIKGLRATYMALIHSLISTNSFSNWDRDQPMRVLGHNGEINTLRGNVNWMKAREGALELLVRVGRSLLDVVMMMISEVWQNDKNMDPQMKALYEYYSALMEP</sequence>
<dbReference type="Proteomes" id="UP001229421">
    <property type="component" value="Unassembled WGS sequence"/>
</dbReference>
<organism evidence="19 20">
    <name type="scientific">Tagetes erecta</name>
    <name type="common">African marigold</name>
    <dbReference type="NCBI Taxonomy" id="13708"/>
    <lineage>
        <taxon>Eukaryota</taxon>
        <taxon>Viridiplantae</taxon>
        <taxon>Streptophyta</taxon>
        <taxon>Embryophyta</taxon>
        <taxon>Tracheophyta</taxon>
        <taxon>Spermatophyta</taxon>
        <taxon>Magnoliopsida</taxon>
        <taxon>eudicotyledons</taxon>
        <taxon>Gunneridae</taxon>
        <taxon>Pentapetalae</taxon>
        <taxon>asterids</taxon>
        <taxon>campanulids</taxon>
        <taxon>Asterales</taxon>
        <taxon>Asteraceae</taxon>
        <taxon>Asteroideae</taxon>
        <taxon>Heliantheae alliance</taxon>
        <taxon>Tageteae</taxon>
        <taxon>Tagetes</taxon>
    </lineage>
</organism>
<evidence type="ECO:0000256" key="2">
    <source>
        <dbReference type="ARBA" id="ARBA00001927"/>
    </source>
</evidence>
<keyword evidence="15" id="KW-0003">3Fe-4S</keyword>
<dbReference type="GO" id="GO:0016041">
    <property type="term" value="F:glutamate synthase (ferredoxin) activity"/>
    <property type="evidence" value="ECO:0007669"/>
    <property type="project" value="UniProtKB-EC"/>
</dbReference>
<dbReference type="EC" id="1.4.7.1" evidence="17"/>
<keyword evidence="20" id="KW-1185">Reference proteome</keyword>
<evidence type="ECO:0000256" key="4">
    <source>
        <dbReference type="ARBA" id="ARBA00004909"/>
    </source>
</evidence>
<proteinExistence type="inferred from homology"/>
<comment type="pathway">
    <text evidence="16">Amino-acid biosynthesis; L-glutamate biosynthesis via GLT pathway; L-glutamate from 2-oxoglutarate and L-glutamine (ferredoxin route): step 1/1.</text>
</comment>
<keyword evidence="7" id="KW-0285">Flavoprotein</keyword>
<evidence type="ECO:0000256" key="3">
    <source>
        <dbReference type="ARBA" id="ARBA00004802"/>
    </source>
</evidence>
<comment type="cofactor">
    <cofactor evidence="2">
        <name>[3Fe-4S] cluster</name>
        <dbReference type="ChEBI" id="CHEBI:21137"/>
    </cofactor>
</comment>
<keyword evidence="9" id="KW-0479">Metal-binding</keyword>